<dbReference type="AlphaFoldDB" id="A0A1I0GKS6"/>
<dbReference type="InterPro" id="IPR036388">
    <property type="entry name" value="WH-like_DNA-bd_sf"/>
</dbReference>
<dbReference type="EMBL" id="FOIM01000012">
    <property type="protein sequence ID" value="SET71811.1"/>
    <property type="molecule type" value="Genomic_DNA"/>
</dbReference>
<dbReference type="InterPro" id="IPR016032">
    <property type="entry name" value="Sig_transdc_resp-reg_C-effctor"/>
</dbReference>
<dbReference type="SMART" id="SM00421">
    <property type="entry name" value="HTH_LUXR"/>
    <property type="match status" value="1"/>
</dbReference>
<name>A0A1I0GKS6_9FIRM</name>
<dbReference type="Pfam" id="PF09860">
    <property type="entry name" value="DUF2087"/>
    <property type="match status" value="1"/>
</dbReference>
<reference evidence="3" key="1">
    <citation type="submission" date="2016-10" db="EMBL/GenBank/DDBJ databases">
        <authorList>
            <person name="Varghese N."/>
            <person name="Submissions S."/>
        </authorList>
    </citation>
    <scope>NUCLEOTIDE SEQUENCE [LARGE SCALE GENOMIC DNA]</scope>
    <source>
        <strain evidence="3">NLAE-zl-G277</strain>
    </source>
</reference>
<protein>
    <recommendedName>
        <fullName evidence="1">HTH luxR-type domain-containing protein</fullName>
    </recommendedName>
</protein>
<dbReference type="CDD" id="cd06170">
    <property type="entry name" value="LuxR_C_like"/>
    <property type="match status" value="1"/>
</dbReference>
<proteinExistence type="predicted"/>
<sequence length="250" mass="28428">MIWNYALEEIISGHADEGEQFVCVACGRCFEKGRIYELDGELFDAWGAVRQHVLREHGSMAEFLVDREPGVIGVTEVQRQILKLILEGKSDKEISAAAGIALSTVRNHRFNLREKEKQAKMFLALMGALERETKRGIGKSDTGSIEEVPASAAMVDARFNITDQETEKTLAAYLDENGAIRQFPARAKKKIIVMKEVIKNFKKDAVYTETEVNRILKRIYEEDYPSLRRALIEYGFMERTADGSVYRVRE</sequence>
<dbReference type="STRING" id="460384.SAMN05216313_11267"/>
<dbReference type="InterPro" id="IPR018656">
    <property type="entry name" value="DUF2087"/>
</dbReference>
<dbReference type="InterPro" id="IPR000792">
    <property type="entry name" value="Tscrpt_reg_LuxR_C"/>
</dbReference>
<dbReference type="RefSeq" id="WP_007715961.1">
    <property type="nucleotide sequence ID" value="NZ_CABJCG010000027.1"/>
</dbReference>
<dbReference type="PROSITE" id="PS50043">
    <property type="entry name" value="HTH_LUXR_2"/>
    <property type="match status" value="1"/>
</dbReference>
<feature type="domain" description="HTH luxR-type" evidence="1">
    <location>
        <begin position="66"/>
        <end position="132"/>
    </location>
</feature>
<keyword evidence="3" id="KW-1185">Reference proteome</keyword>
<dbReference type="PRINTS" id="PR00038">
    <property type="entry name" value="HTHLUXR"/>
</dbReference>
<dbReference type="Gene3D" id="1.10.10.10">
    <property type="entry name" value="Winged helix-like DNA-binding domain superfamily/Winged helix DNA-binding domain"/>
    <property type="match status" value="1"/>
</dbReference>
<evidence type="ECO:0000259" key="1">
    <source>
        <dbReference type="PROSITE" id="PS50043"/>
    </source>
</evidence>
<dbReference type="Proteomes" id="UP000198508">
    <property type="component" value="Unassembled WGS sequence"/>
</dbReference>
<dbReference type="GO" id="GO:0003677">
    <property type="term" value="F:DNA binding"/>
    <property type="evidence" value="ECO:0007669"/>
    <property type="project" value="InterPro"/>
</dbReference>
<dbReference type="Pfam" id="PF00196">
    <property type="entry name" value="GerE"/>
    <property type="match status" value="1"/>
</dbReference>
<evidence type="ECO:0000313" key="3">
    <source>
        <dbReference type="Proteomes" id="UP000198508"/>
    </source>
</evidence>
<dbReference type="GO" id="GO:0006355">
    <property type="term" value="P:regulation of DNA-templated transcription"/>
    <property type="evidence" value="ECO:0007669"/>
    <property type="project" value="InterPro"/>
</dbReference>
<dbReference type="SUPFAM" id="SSF46894">
    <property type="entry name" value="C-terminal effector domain of the bipartite response regulators"/>
    <property type="match status" value="1"/>
</dbReference>
<organism evidence="2 3">
    <name type="scientific">Enterocloster lavalensis</name>
    <dbReference type="NCBI Taxonomy" id="460384"/>
    <lineage>
        <taxon>Bacteria</taxon>
        <taxon>Bacillati</taxon>
        <taxon>Bacillota</taxon>
        <taxon>Clostridia</taxon>
        <taxon>Lachnospirales</taxon>
        <taxon>Lachnospiraceae</taxon>
        <taxon>Enterocloster</taxon>
    </lineage>
</organism>
<accession>A0A1I0GKS6</accession>
<gene>
    <name evidence="2" type="ORF">SAMN05216313_11267</name>
</gene>
<evidence type="ECO:0000313" key="2">
    <source>
        <dbReference type="EMBL" id="SET71811.1"/>
    </source>
</evidence>